<keyword evidence="2" id="KW-1185">Reference proteome</keyword>
<protein>
    <recommendedName>
        <fullName evidence="3">YD repeat-containing protein</fullName>
    </recommendedName>
</protein>
<accession>A0A5B2VWN9</accession>
<evidence type="ECO:0000313" key="2">
    <source>
        <dbReference type="Proteomes" id="UP000324611"/>
    </source>
</evidence>
<name>A0A5B2VWN9_9BACT</name>
<gene>
    <name evidence="1" type="ORF">F0L74_11760</name>
</gene>
<proteinExistence type="predicted"/>
<dbReference type="Proteomes" id="UP000324611">
    <property type="component" value="Unassembled WGS sequence"/>
</dbReference>
<dbReference type="AlphaFoldDB" id="A0A5B2VWN9"/>
<comment type="caution">
    <text evidence="1">The sequence shown here is derived from an EMBL/GenBank/DDBJ whole genome shotgun (WGS) entry which is preliminary data.</text>
</comment>
<sequence length="770" mass="85098">MLVIYKIGKVVTGVLFLSLLSIKLVAQTMPGATSCTCNCLKPLFDYLIASHRLFTPATDNMLVSSLVQDATDAGYTVDYTSCAVLNDNINKTFYAVTTEQTAAIYKARIGDCVVSLKSLNGNPVTFDQLASDACSNGTKVTYRAADLIRVSLPVTEGMTLYNVIASNKLFTDPFYTTSNTESSQIVKDTLSQKMVAALQNNYDTATEPNLEQYQVYSFFRFAGVSGIPANATIKTAYLMLYAYPEGFMPPVYTKAHITSAEEMEDPVKIVMPPRQWSNSTTDFGTLQLGGDWGAVNGRPEIHIDSSFENISFDIHNYIQYWQTNENKGLALVAMAPSWNKTPFSYATFCSHKYPDAAKRPRVDITYTGSASSIVAELQVDSCYACTSVSSGICYSAITDTSVNPYLYGLAGNWRPSKAYTYYGARTSAAFGQHTDIRRDGATSNFLYFWGPDNFGKLSPQYNDAVWVWNSESTLFNRKGFELENKDPLGRYNAGLYGYDHTLPIAVIQNSHYRESAFDGFEDYFFEPNLCDTTCSGDRNFDFSLYKAKLDTIQKHTGKYSLRVESGSSAGISAPLVSGENDVFGLTVNTAVSDCGDGSQVLKSVRLNADALLPVFSPISGKQALLSAWVKEAQECHCMSYTGSQVSIVVETPGGNQVFIAKPAGNIIEGWQRVEQVVDIPTSATRISINLQSTGNTAVYFDDVRIHPYNANMKSFVYNPVNLRLVAELDENNYATFYEYDDDGTLIRLKKETERGIKTIKETRSAMLKEQ</sequence>
<evidence type="ECO:0008006" key="3">
    <source>
        <dbReference type="Google" id="ProtNLM"/>
    </source>
</evidence>
<evidence type="ECO:0000313" key="1">
    <source>
        <dbReference type="EMBL" id="KAA2243184.1"/>
    </source>
</evidence>
<reference evidence="1 2" key="2">
    <citation type="submission" date="2019-09" db="EMBL/GenBank/DDBJ databases">
        <authorList>
            <person name="Jin C."/>
        </authorList>
    </citation>
    <scope>NUCLEOTIDE SEQUENCE [LARGE SCALE GENOMIC DNA]</scope>
    <source>
        <strain evidence="1 2">BN140078</strain>
    </source>
</reference>
<dbReference type="Gene3D" id="2.60.120.260">
    <property type="entry name" value="Galactose-binding domain-like"/>
    <property type="match status" value="1"/>
</dbReference>
<dbReference type="EMBL" id="VUOC01000002">
    <property type="protein sequence ID" value="KAA2243184.1"/>
    <property type="molecule type" value="Genomic_DNA"/>
</dbReference>
<reference evidence="1 2" key="1">
    <citation type="submission" date="2019-09" db="EMBL/GenBank/DDBJ databases">
        <title>Chitinophaga ginsengihumi sp. nov., isolated from soil of ginseng rhizosphere.</title>
        <authorList>
            <person name="Lee J."/>
        </authorList>
    </citation>
    <scope>NUCLEOTIDE SEQUENCE [LARGE SCALE GENOMIC DNA]</scope>
    <source>
        <strain evidence="1 2">BN140078</strain>
    </source>
</reference>
<organism evidence="1 2">
    <name type="scientific">Chitinophaga agrisoli</name>
    <dbReference type="NCBI Taxonomy" id="2607653"/>
    <lineage>
        <taxon>Bacteria</taxon>
        <taxon>Pseudomonadati</taxon>
        <taxon>Bacteroidota</taxon>
        <taxon>Chitinophagia</taxon>
        <taxon>Chitinophagales</taxon>
        <taxon>Chitinophagaceae</taxon>
        <taxon>Chitinophaga</taxon>
    </lineage>
</organism>
<dbReference type="PROSITE" id="PS51257">
    <property type="entry name" value="PROKAR_LIPOPROTEIN"/>
    <property type="match status" value="1"/>
</dbReference>